<evidence type="ECO:0000256" key="4">
    <source>
        <dbReference type="ARBA" id="ARBA00022692"/>
    </source>
</evidence>
<reference evidence="8 9" key="1">
    <citation type="submission" date="2019-08" db="EMBL/GenBank/DDBJ databases">
        <title>Archangium and Cystobacter genomes.</title>
        <authorList>
            <person name="Chen I.-C.K."/>
            <person name="Wielgoss S."/>
        </authorList>
    </citation>
    <scope>NUCLEOTIDE SEQUENCE [LARGE SCALE GENOMIC DNA]</scope>
    <source>
        <strain evidence="8 9">Cbm 6</strain>
    </source>
</reference>
<keyword evidence="4 7" id="KW-0812">Transmembrane</keyword>
<dbReference type="PANTHER" id="PTHR33452:SF1">
    <property type="entry name" value="INNER MEMBRANE PROTEIN YPHA-RELATED"/>
    <property type="match status" value="1"/>
</dbReference>
<evidence type="ECO:0000256" key="1">
    <source>
        <dbReference type="ARBA" id="ARBA00004651"/>
    </source>
</evidence>
<dbReference type="PANTHER" id="PTHR33452">
    <property type="entry name" value="OXIDOREDUCTASE CATD-RELATED"/>
    <property type="match status" value="1"/>
</dbReference>
<sequence length="143" mass="15132">MKRLFYPDVLSPRASLGLLALRLLAGVAMMHHGWGKIQNPFDWMGPTAPVPGFLQGLAALSEFGGGLALVLGLLTPLAMFGLLCTMAFASFFHISNGDPFVGTGGPSWELAGLYFVISLCFILCGPGSFSLDAKLFRPAPSKA</sequence>
<dbReference type="RefSeq" id="WP_395809356.1">
    <property type="nucleotide sequence ID" value="NZ_CP043494.1"/>
</dbReference>
<dbReference type="Pfam" id="PF07681">
    <property type="entry name" value="DoxX"/>
    <property type="match status" value="1"/>
</dbReference>
<evidence type="ECO:0000313" key="9">
    <source>
        <dbReference type="Proteomes" id="UP001611383"/>
    </source>
</evidence>
<evidence type="ECO:0000256" key="2">
    <source>
        <dbReference type="ARBA" id="ARBA00006679"/>
    </source>
</evidence>
<protein>
    <submittedName>
        <fullName evidence="8">DoxX family protein</fullName>
    </submittedName>
</protein>
<evidence type="ECO:0000256" key="7">
    <source>
        <dbReference type="SAM" id="Phobius"/>
    </source>
</evidence>
<feature type="transmembrane region" description="Helical" evidence="7">
    <location>
        <begin position="112"/>
        <end position="131"/>
    </location>
</feature>
<keyword evidence="3" id="KW-1003">Cell membrane</keyword>
<proteinExistence type="inferred from homology"/>
<dbReference type="EMBL" id="CP043494">
    <property type="protein sequence ID" value="WNG50368.1"/>
    <property type="molecule type" value="Genomic_DNA"/>
</dbReference>
<comment type="subcellular location">
    <subcellularLocation>
        <location evidence="1">Cell membrane</location>
        <topology evidence="1">Multi-pass membrane protein</topology>
    </subcellularLocation>
</comment>
<gene>
    <name evidence="8" type="ORF">F0U60_44235</name>
</gene>
<keyword evidence="6 7" id="KW-0472">Membrane</keyword>
<comment type="similarity">
    <text evidence="2">Belongs to the DoxX family.</text>
</comment>
<evidence type="ECO:0000256" key="3">
    <source>
        <dbReference type="ARBA" id="ARBA00022475"/>
    </source>
</evidence>
<keyword evidence="5 7" id="KW-1133">Transmembrane helix</keyword>
<evidence type="ECO:0000313" key="8">
    <source>
        <dbReference type="EMBL" id="WNG50368.1"/>
    </source>
</evidence>
<keyword evidence="9" id="KW-1185">Reference proteome</keyword>
<evidence type="ECO:0000256" key="6">
    <source>
        <dbReference type="ARBA" id="ARBA00023136"/>
    </source>
</evidence>
<dbReference type="InterPro" id="IPR051907">
    <property type="entry name" value="DoxX-like_oxidoreductase"/>
</dbReference>
<dbReference type="InterPro" id="IPR032808">
    <property type="entry name" value="DoxX"/>
</dbReference>
<name>A0ABY9X4N5_9BACT</name>
<dbReference type="Proteomes" id="UP001611383">
    <property type="component" value="Chromosome"/>
</dbReference>
<feature type="transmembrane region" description="Helical" evidence="7">
    <location>
        <begin position="67"/>
        <end position="92"/>
    </location>
</feature>
<accession>A0ABY9X4N5</accession>
<organism evidence="8 9">
    <name type="scientific">Archangium minus</name>
    <dbReference type="NCBI Taxonomy" id="83450"/>
    <lineage>
        <taxon>Bacteria</taxon>
        <taxon>Pseudomonadati</taxon>
        <taxon>Myxococcota</taxon>
        <taxon>Myxococcia</taxon>
        <taxon>Myxococcales</taxon>
        <taxon>Cystobacterineae</taxon>
        <taxon>Archangiaceae</taxon>
        <taxon>Archangium</taxon>
    </lineage>
</organism>
<evidence type="ECO:0000256" key="5">
    <source>
        <dbReference type="ARBA" id="ARBA00022989"/>
    </source>
</evidence>